<keyword evidence="5 7" id="KW-1133">Transmembrane helix</keyword>
<keyword evidence="3 7" id="KW-1003">Cell membrane</keyword>
<evidence type="ECO:0000313" key="10">
    <source>
        <dbReference type="EMBL" id="NGN85381.1"/>
    </source>
</evidence>
<comment type="subcellular location">
    <subcellularLocation>
        <location evidence="1 7">Cell membrane</location>
        <topology evidence="1 7">Multi-pass membrane protein</topology>
    </subcellularLocation>
</comment>
<evidence type="ECO:0000256" key="8">
    <source>
        <dbReference type="SAM" id="MobiDB-lite"/>
    </source>
</evidence>
<evidence type="ECO:0000256" key="5">
    <source>
        <dbReference type="ARBA" id="ARBA00022989"/>
    </source>
</evidence>
<feature type="transmembrane region" description="Helical" evidence="7">
    <location>
        <begin position="56"/>
        <end position="78"/>
    </location>
</feature>
<dbReference type="Proteomes" id="UP000479226">
    <property type="component" value="Unassembled WGS sequence"/>
</dbReference>
<dbReference type="InterPro" id="IPR032816">
    <property type="entry name" value="VTT_dom"/>
</dbReference>
<keyword evidence="11" id="KW-1185">Reference proteome</keyword>
<dbReference type="Pfam" id="PF09335">
    <property type="entry name" value="VTT_dom"/>
    <property type="match status" value="1"/>
</dbReference>
<keyword evidence="6 7" id="KW-0472">Membrane</keyword>
<keyword evidence="4 7" id="KW-0812">Transmembrane</keyword>
<gene>
    <name evidence="10" type="ORF">G6N77_18225</name>
</gene>
<dbReference type="EMBL" id="JAAKZI010000048">
    <property type="protein sequence ID" value="NGN85381.1"/>
    <property type="molecule type" value="Genomic_DNA"/>
</dbReference>
<proteinExistence type="inferred from homology"/>
<reference evidence="10 11" key="1">
    <citation type="submission" date="2020-02" db="EMBL/GenBank/DDBJ databases">
        <title>Genome sequence of the type strain DSM 27180 of Arthrobacter silviterrae.</title>
        <authorList>
            <person name="Gao J."/>
            <person name="Sun J."/>
        </authorList>
    </citation>
    <scope>NUCLEOTIDE SEQUENCE [LARGE SCALE GENOMIC DNA]</scope>
    <source>
        <strain evidence="10 11">DSM 27180</strain>
    </source>
</reference>
<evidence type="ECO:0000256" key="3">
    <source>
        <dbReference type="ARBA" id="ARBA00022475"/>
    </source>
</evidence>
<feature type="transmembrane region" description="Helical" evidence="7">
    <location>
        <begin position="173"/>
        <end position="192"/>
    </location>
</feature>
<evidence type="ECO:0000313" key="11">
    <source>
        <dbReference type="Proteomes" id="UP000479226"/>
    </source>
</evidence>
<protein>
    <submittedName>
        <fullName evidence="10">DedA family protein</fullName>
    </submittedName>
</protein>
<evidence type="ECO:0000259" key="9">
    <source>
        <dbReference type="Pfam" id="PF09335"/>
    </source>
</evidence>
<sequence length="224" mass="24012">MGTLINTILQVPPVAAYLLITALVFAEDALFIGFVLPGETAAILGGVLASQHHLHLWLVISLVILAAIVGDTVGYEVGRHYGRRVLKMRLLRKHEQKLDAARDFLARRGAAAVTLGRFTAFFRAVMPALAGMSRMPYRRFLAFNAVGGLLWGTGAVLLGYFAGNAYQSIAKGVGQTVTIGGLAVIAGAAIVWRVRKQRRARAEQAERSLPEQAHGNGAKLDTAA</sequence>
<dbReference type="PANTHER" id="PTHR30353:SF15">
    <property type="entry name" value="INNER MEMBRANE PROTEIN YABI"/>
    <property type="match status" value="1"/>
</dbReference>
<name>A0ABX0DFN6_9MICC</name>
<evidence type="ECO:0000256" key="7">
    <source>
        <dbReference type="RuleBase" id="RU367016"/>
    </source>
</evidence>
<evidence type="ECO:0000256" key="1">
    <source>
        <dbReference type="ARBA" id="ARBA00004651"/>
    </source>
</evidence>
<evidence type="ECO:0000256" key="2">
    <source>
        <dbReference type="ARBA" id="ARBA00010792"/>
    </source>
</evidence>
<feature type="transmembrane region" description="Helical" evidence="7">
    <location>
        <begin position="140"/>
        <end position="161"/>
    </location>
</feature>
<comment type="similarity">
    <text evidence="2 7">Belongs to the DedA family.</text>
</comment>
<feature type="domain" description="VTT" evidence="9">
    <location>
        <begin position="36"/>
        <end position="160"/>
    </location>
</feature>
<evidence type="ECO:0000256" key="4">
    <source>
        <dbReference type="ARBA" id="ARBA00022692"/>
    </source>
</evidence>
<comment type="caution">
    <text evidence="10">The sequence shown here is derived from an EMBL/GenBank/DDBJ whole genome shotgun (WGS) entry which is preliminary data.</text>
</comment>
<accession>A0ABX0DFN6</accession>
<feature type="transmembrane region" description="Helical" evidence="7">
    <location>
        <begin position="14"/>
        <end position="36"/>
    </location>
</feature>
<feature type="region of interest" description="Disordered" evidence="8">
    <location>
        <begin position="203"/>
        <end position="224"/>
    </location>
</feature>
<evidence type="ECO:0000256" key="6">
    <source>
        <dbReference type="ARBA" id="ARBA00023136"/>
    </source>
</evidence>
<dbReference type="InterPro" id="IPR032818">
    <property type="entry name" value="DedA-like"/>
</dbReference>
<dbReference type="RefSeq" id="WP_165183591.1">
    <property type="nucleotide sequence ID" value="NZ_JAAKZI010000048.1"/>
</dbReference>
<organism evidence="10 11">
    <name type="scientific">Arthrobacter silviterrae</name>
    <dbReference type="NCBI Taxonomy" id="2026658"/>
    <lineage>
        <taxon>Bacteria</taxon>
        <taxon>Bacillati</taxon>
        <taxon>Actinomycetota</taxon>
        <taxon>Actinomycetes</taxon>
        <taxon>Micrococcales</taxon>
        <taxon>Micrococcaceae</taxon>
        <taxon>Arthrobacter</taxon>
    </lineage>
</organism>
<dbReference type="PANTHER" id="PTHR30353">
    <property type="entry name" value="INNER MEMBRANE PROTEIN DEDA-RELATED"/>
    <property type="match status" value="1"/>
</dbReference>